<evidence type="ECO:0000259" key="9">
    <source>
        <dbReference type="SMART" id="SM00060"/>
    </source>
</evidence>
<evidence type="ECO:0000256" key="4">
    <source>
        <dbReference type="ARBA" id="ARBA00022737"/>
    </source>
</evidence>
<evidence type="ECO:0000256" key="8">
    <source>
        <dbReference type="SAM" id="MobiDB-lite"/>
    </source>
</evidence>
<evidence type="ECO:0000313" key="11">
    <source>
        <dbReference type="Proteomes" id="UP000274131"/>
    </source>
</evidence>
<accession>A0A0N4UZY2</accession>
<dbReference type="Pfam" id="PF13854">
    <property type="entry name" value="Kelch_HCF"/>
    <property type="match status" value="1"/>
</dbReference>
<dbReference type="Gene3D" id="2.120.10.80">
    <property type="entry name" value="Kelch-type beta propeller"/>
    <property type="match status" value="2"/>
</dbReference>
<feature type="compositionally biased region" description="Polar residues" evidence="8">
    <location>
        <begin position="578"/>
        <end position="595"/>
    </location>
</feature>
<dbReference type="Gene3D" id="6.10.250.2590">
    <property type="match status" value="1"/>
</dbReference>
<reference evidence="12" key="1">
    <citation type="submission" date="2016-04" db="UniProtKB">
        <authorList>
            <consortium name="WormBaseParasite"/>
        </authorList>
    </citation>
    <scope>IDENTIFICATION</scope>
</reference>
<reference evidence="10 11" key="2">
    <citation type="submission" date="2018-10" db="EMBL/GenBank/DDBJ databases">
        <authorList>
            <consortium name="Pathogen Informatics"/>
        </authorList>
    </citation>
    <scope>NUCLEOTIDE SEQUENCE [LARGE SCALE GENOMIC DNA]</scope>
</reference>
<dbReference type="InterPro" id="IPR043536">
    <property type="entry name" value="HCF1/2"/>
</dbReference>
<evidence type="ECO:0000256" key="1">
    <source>
        <dbReference type="ARBA" id="ARBA00004123"/>
    </source>
</evidence>
<dbReference type="InterPro" id="IPR036116">
    <property type="entry name" value="FN3_sf"/>
</dbReference>
<feature type="region of interest" description="Disordered" evidence="8">
    <location>
        <begin position="624"/>
        <end position="735"/>
    </location>
</feature>
<dbReference type="GO" id="GO:0003713">
    <property type="term" value="F:transcription coactivator activity"/>
    <property type="evidence" value="ECO:0007669"/>
    <property type="project" value="TreeGrafter"/>
</dbReference>
<evidence type="ECO:0000256" key="5">
    <source>
        <dbReference type="ARBA" id="ARBA00022813"/>
    </source>
</evidence>
<evidence type="ECO:0000256" key="2">
    <source>
        <dbReference type="ARBA" id="ARBA00022441"/>
    </source>
</evidence>
<keyword evidence="3" id="KW-0597">Phosphoprotein</keyword>
<organism evidence="12">
    <name type="scientific">Enterobius vermicularis</name>
    <name type="common">Human pinworm</name>
    <dbReference type="NCBI Taxonomy" id="51028"/>
    <lineage>
        <taxon>Eukaryota</taxon>
        <taxon>Metazoa</taxon>
        <taxon>Ecdysozoa</taxon>
        <taxon>Nematoda</taxon>
        <taxon>Chromadorea</taxon>
        <taxon>Rhabditida</taxon>
        <taxon>Spirurina</taxon>
        <taxon>Oxyuridomorpha</taxon>
        <taxon>Oxyuroidea</taxon>
        <taxon>Oxyuridae</taxon>
        <taxon>Enterobius</taxon>
    </lineage>
</organism>
<dbReference type="GO" id="GO:0006338">
    <property type="term" value="P:chromatin remodeling"/>
    <property type="evidence" value="ECO:0007669"/>
    <property type="project" value="TreeGrafter"/>
</dbReference>
<dbReference type="SUPFAM" id="SSF117281">
    <property type="entry name" value="Kelch motif"/>
    <property type="match status" value="1"/>
</dbReference>
<dbReference type="SUPFAM" id="SSF49265">
    <property type="entry name" value="Fibronectin type III"/>
    <property type="match status" value="1"/>
</dbReference>
<feature type="domain" description="Fibronectin type-III" evidence="9">
    <location>
        <begin position="831"/>
        <end position="928"/>
    </location>
</feature>
<dbReference type="InterPro" id="IPR059124">
    <property type="entry name" value="Kelch_HCF"/>
</dbReference>
<comment type="subcellular location">
    <subcellularLocation>
        <location evidence="1">Nucleus</location>
    </subcellularLocation>
</comment>
<dbReference type="Proteomes" id="UP000274131">
    <property type="component" value="Unassembled WGS sequence"/>
</dbReference>
<dbReference type="STRING" id="51028.A0A0N4UZY2"/>
<feature type="region of interest" description="Disordered" evidence="8">
    <location>
        <begin position="568"/>
        <end position="599"/>
    </location>
</feature>
<keyword evidence="7" id="KW-0131">Cell cycle</keyword>
<gene>
    <name evidence="10" type="ORF">EVEC_LOCUS2910</name>
</gene>
<dbReference type="AlphaFoldDB" id="A0A0N4UZY2"/>
<keyword evidence="6" id="KW-0539">Nucleus</keyword>
<keyword evidence="11" id="KW-1185">Reference proteome</keyword>
<dbReference type="PANTHER" id="PTHR46003">
    <property type="entry name" value="HOST CELL FACTOR"/>
    <property type="match status" value="1"/>
</dbReference>
<evidence type="ECO:0000313" key="10">
    <source>
        <dbReference type="EMBL" id="VDD87767.1"/>
    </source>
</evidence>
<evidence type="ECO:0000313" key="12">
    <source>
        <dbReference type="WBParaSite" id="EVEC_0000320201-mRNA-1"/>
    </source>
</evidence>
<dbReference type="WBParaSite" id="EVEC_0000320201-mRNA-1">
    <property type="protein sequence ID" value="EVEC_0000320201-mRNA-1"/>
    <property type="gene ID" value="EVEC_0000320201"/>
</dbReference>
<dbReference type="Gene3D" id="2.60.40.10">
    <property type="entry name" value="Immunoglobulins"/>
    <property type="match status" value="2"/>
</dbReference>
<dbReference type="InterPro" id="IPR013783">
    <property type="entry name" value="Ig-like_fold"/>
</dbReference>
<dbReference type="FunFam" id="2.120.10.80:FF:000015">
    <property type="entry name" value="host cell factor 1 isoform X1"/>
    <property type="match status" value="1"/>
</dbReference>
<dbReference type="InterPro" id="IPR003961">
    <property type="entry name" value="FN3_dom"/>
</dbReference>
<keyword evidence="5" id="KW-0068">Autocatalytic cleavage</keyword>
<name>A0A0N4UZY2_ENTVE</name>
<dbReference type="InterPro" id="IPR015915">
    <property type="entry name" value="Kelch-typ_b-propeller"/>
</dbReference>
<dbReference type="GO" id="GO:0035097">
    <property type="term" value="C:histone methyltransferase complex"/>
    <property type="evidence" value="ECO:0007669"/>
    <property type="project" value="TreeGrafter"/>
</dbReference>
<keyword evidence="2" id="KW-0880">Kelch repeat</keyword>
<protein>
    <submittedName>
        <fullName evidence="12">Host cell factor 1</fullName>
    </submittedName>
</protein>
<dbReference type="EMBL" id="UXUI01007470">
    <property type="protein sequence ID" value="VDD87767.1"/>
    <property type="molecule type" value="Genomic_DNA"/>
</dbReference>
<evidence type="ECO:0000256" key="6">
    <source>
        <dbReference type="ARBA" id="ARBA00023242"/>
    </source>
</evidence>
<evidence type="ECO:0000256" key="3">
    <source>
        <dbReference type="ARBA" id="ARBA00022553"/>
    </source>
</evidence>
<feature type="compositionally biased region" description="Polar residues" evidence="8">
    <location>
        <begin position="697"/>
        <end position="709"/>
    </location>
</feature>
<keyword evidence="4" id="KW-0677">Repeat</keyword>
<dbReference type="SMART" id="SM00060">
    <property type="entry name" value="FN3"/>
    <property type="match status" value="2"/>
</dbReference>
<sequence length="973" mass="105911">MNETKENIITSEQPVVLRWKKVTNATGPTPRPRHGHRAVAIKDLMIVFGGGNEGIVEELHVYDSSTNQWFVPAVRGDVPDGFAAFGIVCDGTRIFMFGGMVEYGRYSADLYELQTSRWEWRLLRVRPPKTGDSGPCPRLGHSFSLASDQLCFLFGGLANDSTDVKQNIPRYLNDLFTLDLRYGTNNLQWECPQTYGQKPSPRESHSGVIYETISRRQLIIYGGMNGVRLGDLWILDLDSMTWTNPIPQGDAPLPRSLHSANIIGDRMIVFGGWVPLCMEDSKTHNEKEWKCTNTLASLNLRKLSWEPLSLGAGEDTLPRARAGHSAVVINKRVYVWSGRDGYRKAWNNQVCCKDMWFLETEKPCAPGKVQLVRAAITSLEVCWNAIATAEAYRLQLYKYDAQQKRDEEGKQTLIRMPVNRAAGKVIAIQRPGAQPVMKLLRSGHRSPSGGYVQTSTGQVLRVVPSSKIAQATVNAAKTTGTKTIIVTKTSPGGNATAHKLVFVPPPNSGVLASGHTAGPLPVVNTSQATHEQGTSLQANTSEHPTISTQGTTYTTPVASNIDSGLPQNLLDEAPPETEGQSCLANDNISAPSTGNRLAKDTLTHPAQPAVDGDMQERSVLSYSGNVPEASDGMNEGNKASKSSVGEGEGDITNSAFTATNKKRDVNQNKSDSASPAEEAAQNVAASSPSGATDAKATAQTSIAEGSSALNEDVGSSDLHSEDAREGYLSVQNTPAKTVKEETDQLWFDVGIIKGTSCTVTHYFLPSDIPFEDSYGHEYELGNHAVQPGSLRKKAELEPGTAYRFRVAGINACGRGEWSEITAFKTCLPGFPGAPSSIKITKSADGAHLTWEPPQNAAGRVSEYSVYLAVRTDRVNISEATQLAFVRVYVGPEPGCLVPNSHLMGAHIDTKSKPAIIFRIAARNEKGYGPATQVRWLQEQRQIPQGTPRPAYAVVDYHRPSLTHQTQIKRMRMD</sequence>
<dbReference type="OrthoDB" id="10001928at2759"/>
<dbReference type="PANTHER" id="PTHR46003:SF1">
    <property type="entry name" value="HOST CELL FACTOR"/>
    <property type="match status" value="1"/>
</dbReference>
<proteinExistence type="predicted"/>
<evidence type="ECO:0000256" key="7">
    <source>
        <dbReference type="ARBA" id="ARBA00023306"/>
    </source>
</evidence>
<feature type="domain" description="Fibronectin type-III" evidence="9">
    <location>
        <begin position="363"/>
        <end position="815"/>
    </location>
</feature>
<dbReference type="CDD" id="cd00063">
    <property type="entry name" value="FN3"/>
    <property type="match status" value="2"/>
</dbReference>
<dbReference type="FunFam" id="2.120.10.80:FF:000008">
    <property type="entry name" value="host cell factor 1 isoform X1"/>
    <property type="match status" value="1"/>
</dbReference>